<organism evidence="2 3">
    <name type="scientific">Candidatus Nasuia deltocephalincola</name>
    <dbReference type="NCBI Taxonomy" id="1160784"/>
    <lineage>
        <taxon>Bacteria</taxon>
        <taxon>Pseudomonadati</taxon>
        <taxon>Pseudomonadota</taxon>
        <taxon>Betaproteobacteria</taxon>
        <taxon>Candidatus Nasuia</taxon>
    </lineage>
</organism>
<gene>
    <name evidence="2" type="primary">rplU</name>
    <name evidence="2" type="ORF">NASMSEV_067</name>
</gene>
<dbReference type="EMBL" id="CP060019">
    <property type="protein sequence ID" value="QND78533.1"/>
    <property type="molecule type" value="Genomic_DNA"/>
</dbReference>
<dbReference type="Proteomes" id="UP000515745">
    <property type="component" value="Chromosome"/>
</dbReference>
<dbReference type="Pfam" id="PF00829">
    <property type="entry name" value="Ribosomal_L21p"/>
    <property type="match status" value="1"/>
</dbReference>
<accession>A0A7G6UHN6</accession>
<dbReference type="GO" id="GO:0005737">
    <property type="term" value="C:cytoplasm"/>
    <property type="evidence" value="ECO:0007669"/>
    <property type="project" value="UniProtKB-ARBA"/>
</dbReference>
<proteinExistence type="predicted"/>
<dbReference type="InterPro" id="IPR028909">
    <property type="entry name" value="bL21-like"/>
</dbReference>
<reference evidence="2 3" key="1">
    <citation type="submission" date="2020-07" db="EMBL/GenBank/DDBJ databases">
        <title>Mutational pressure drives differential genome stability in two bacterial endosymbionts of sap feeding insects.</title>
        <authorList>
            <person name="Waneka G."/>
        </authorList>
    </citation>
    <scope>NUCLEOTIDE SEQUENCE [LARGE SCALE GENOMIC DNA]</scope>
    <source>
        <strain evidence="2">NAS-MSEV</strain>
    </source>
</reference>
<dbReference type="GO" id="GO:0005840">
    <property type="term" value="C:ribosome"/>
    <property type="evidence" value="ECO:0007669"/>
    <property type="project" value="InterPro"/>
</dbReference>
<dbReference type="InterPro" id="IPR036164">
    <property type="entry name" value="bL21-like_sf"/>
</dbReference>
<evidence type="ECO:0000313" key="3">
    <source>
        <dbReference type="Proteomes" id="UP000515745"/>
    </source>
</evidence>
<protein>
    <recommendedName>
        <fullName evidence="1">50S ribosomal protein L21</fullName>
    </recommendedName>
</protein>
<evidence type="ECO:0000256" key="1">
    <source>
        <dbReference type="ARBA" id="ARBA00035483"/>
    </source>
</evidence>
<evidence type="ECO:0000313" key="2">
    <source>
        <dbReference type="EMBL" id="QND78533.1"/>
    </source>
</evidence>
<dbReference type="SUPFAM" id="SSF141091">
    <property type="entry name" value="L21p-like"/>
    <property type="match status" value="1"/>
</dbReference>
<dbReference type="AlphaFoldDB" id="A0A7G6UHN6"/>
<name>A0A7G6UHN6_9PROT</name>
<sequence>MYAIIELLGKQYKIFKNIIIKTEKININTNSIIIINKILFFCCKNIIILDKFILNKIFFIGRILKNLKKCKKINILKFNRRKGYKKKIGFKKKESIIIIENLNLKILKYFINGSKKIGRFYKKW</sequence>